<protein>
    <submittedName>
        <fullName evidence="1">Uncharacterized protein</fullName>
    </submittedName>
</protein>
<reference evidence="1" key="1">
    <citation type="submission" date="2023-11" db="EMBL/GenBank/DDBJ databases">
        <title>Scrofimicrobium hongkongense sp. nov., isolated from a patient with peritonitis.</title>
        <authorList>
            <person name="Lao H.Y."/>
            <person name="Wong A.Y.P."/>
            <person name="Ng T.L."/>
            <person name="Wong R.Y.L."/>
            <person name="Yau M.C.Y."/>
            <person name="Lam J.Y.W."/>
            <person name="Siu G.K.H."/>
        </authorList>
    </citation>
    <scope>NUCLEOTIDE SEQUENCE</scope>
    <source>
        <strain evidence="1">R131</strain>
    </source>
</reference>
<evidence type="ECO:0000313" key="1">
    <source>
        <dbReference type="EMBL" id="XBW08194.1"/>
    </source>
</evidence>
<dbReference type="EMBL" id="CP138335">
    <property type="protein sequence ID" value="XBW08194.1"/>
    <property type="molecule type" value="Genomic_DNA"/>
</dbReference>
<proteinExistence type="predicted"/>
<accession>A0AAU7V871</accession>
<gene>
    <name evidence="1" type="ORF">SAC06_01135</name>
</gene>
<dbReference type="RefSeq" id="WP_350258394.1">
    <property type="nucleotide sequence ID" value="NZ_CP138335.1"/>
</dbReference>
<name>A0AAU7V871_9ACTO</name>
<organism evidence="1">
    <name type="scientific">Scrofimicrobium appendicitidis</name>
    <dbReference type="NCBI Taxonomy" id="3079930"/>
    <lineage>
        <taxon>Bacteria</taxon>
        <taxon>Bacillati</taxon>
        <taxon>Actinomycetota</taxon>
        <taxon>Actinomycetes</taxon>
        <taxon>Actinomycetales</taxon>
        <taxon>Actinomycetaceae</taxon>
        <taxon>Scrofimicrobium</taxon>
    </lineage>
</organism>
<dbReference type="KEGG" id="sapp:SAC06_01135"/>
<sequence length="70" mass="7535">MTESERGALALAEGDIDLSKATICRSAAREPMATLDPIMTFRESGIEVCFYLGFSVVLVRESLGFYGLGA</sequence>
<dbReference type="AlphaFoldDB" id="A0AAU7V871"/>